<dbReference type="GO" id="GO:0005737">
    <property type="term" value="C:cytoplasm"/>
    <property type="evidence" value="ECO:0007669"/>
    <property type="project" value="UniProtKB-SubCell"/>
</dbReference>
<evidence type="ECO:0000313" key="16">
    <source>
        <dbReference type="EMBL" id="SDJ69165.1"/>
    </source>
</evidence>
<keyword evidence="5 12" id="KW-0132">Cell division</keyword>
<dbReference type="GO" id="GO:0009252">
    <property type="term" value="P:peptidoglycan biosynthetic process"/>
    <property type="evidence" value="ECO:0007669"/>
    <property type="project" value="UniProtKB-UniPathway"/>
</dbReference>
<dbReference type="RefSeq" id="WP_093210460.1">
    <property type="nucleotide sequence ID" value="NZ_FNFL01000001.1"/>
</dbReference>
<keyword evidence="11 12" id="KW-0961">Cell wall biogenesis/degradation</keyword>
<dbReference type="STRING" id="407036.SAMN05216243_0334"/>
<reference evidence="16 17" key="1">
    <citation type="submission" date="2016-10" db="EMBL/GenBank/DDBJ databases">
        <authorList>
            <person name="de Groot N.N."/>
        </authorList>
    </citation>
    <scope>NUCLEOTIDE SEQUENCE [LARGE SCALE GENOMIC DNA]</scope>
    <source>
        <strain evidence="16 17">CGMCC 1.6502</strain>
    </source>
</reference>
<keyword evidence="9 12" id="KW-0573">Peptidoglycan synthesis</keyword>
<dbReference type="SUPFAM" id="SSF63418">
    <property type="entry name" value="MurE/MurF N-terminal domain"/>
    <property type="match status" value="1"/>
</dbReference>
<dbReference type="PANTHER" id="PTHR23135:SF4">
    <property type="entry name" value="UDP-N-ACETYLMURAMOYL-L-ALANYL-D-GLUTAMATE--2,6-DIAMINOPIMELATE LIGASE MURE HOMOLOG, CHLOROPLASTIC"/>
    <property type="match status" value="1"/>
</dbReference>
<evidence type="ECO:0000256" key="2">
    <source>
        <dbReference type="ARBA" id="ARBA00005898"/>
    </source>
</evidence>
<evidence type="ECO:0000256" key="12">
    <source>
        <dbReference type="RuleBase" id="RU004135"/>
    </source>
</evidence>
<dbReference type="InterPro" id="IPR035911">
    <property type="entry name" value="MurE/MurF_N"/>
</dbReference>
<dbReference type="Pfam" id="PF01225">
    <property type="entry name" value="Mur_ligase"/>
    <property type="match status" value="1"/>
</dbReference>
<evidence type="ECO:0000256" key="5">
    <source>
        <dbReference type="ARBA" id="ARBA00022618"/>
    </source>
</evidence>
<dbReference type="UniPathway" id="UPA00219"/>
<dbReference type="GO" id="GO:0008360">
    <property type="term" value="P:regulation of cell shape"/>
    <property type="evidence" value="ECO:0007669"/>
    <property type="project" value="UniProtKB-KW"/>
</dbReference>
<accession>A0A1G8VUM1</accession>
<dbReference type="Gene3D" id="3.40.1190.10">
    <property type="entry name" value="Mur-like, catalytic domain"/>
    <property type="match status" value="1"/>
</dbReference>
<dbReference type="SUPFAM" id="SSF53244">
    <property type="entry name" value="MurD-like peptide ligases, peptide-binding domain"/>
    <property type="match status" value="1"/>
</dbReference>
<evidence type="ECO:0000256" key="11">
    <source>
        <dbReference type="ARBA" id="ARBA00023316"/>
    </source>
</evidence>
<evidence type="ECO:0000256" key="8">
    <source>
        <dbReference type="ARBA" id="ARBA00022960"/>
    </source>
</evidence>
<feature type="domain" description="Mur ligase N-terminal catalytic" evidence="13">
    <location>
        <begin position="25"/>
        <end position="99"/>
    </location>
</feature>
<keyword evidence="8 12" id="KW-0133">Cell shape</keyword>
<evidence type="ECO:0000259" key="15">
    <source>
        <dbReference type="Pfam" id="PF08245"/>
    </source>
</evidence>
<dbReference type="GO" id="GO:0051301">
    <property type="term" value="P:cell division"/>
    <property type="evidence" value="ECO:0007669"/>
    <property type="project" value="UniProtKB-KW"/>
</dbReference>
<gene>
    <name evidence="16" type="ORF">SAMN05216243_0334</name>
</gene>
<dbReference type="Gene3D" id="3.40.1390.10">
    <property type="entry name" value="MurE/MurF, N-terminal domain"/>
    <property type="match status" value="1"/>
</dbReference>
<dbReference type="InterPro" id="IPR004101">
    <property type="entry name" value="Mur_ligase_C"/>
</dbReference>
<dbReference type="EMBL" id="FNFL01000001">
    <property type="protein sequence ID" value="SDJ69165.1"/>
    <property type="molecule type" value="Genomic_DNA"/>
</dbReference>
<dbReference type="GO" id="GO:0004326">
    <property type="term" value="F:tetrahydrofolylpolyglutamate synthase activity"/>
    <property type="evidence" value="ECO:0007669"/>
    <property type="project" value="InterPro"/>
</dbReference>
<comment type="pathway">
    <text evidence="1 12">Cell wall biogenesis; peptidoglycan biosynthesis.</text>
</comment>
<dbReference type="NCBIfam" id="NF001126">
    <property type="entry name" value="PRK00139.1-4"/>
    <property type="match status" value="1"/>
</dbReference>
<feature type="domain" description="Mur ligase C-terminal" evidence="14">
    <location>
        <begin position="340"/>
        <end position="467"/>
    </location>
</feature>
<organism evidence="16 17">
    <name type="scientific">Sediminibacillus albus</name>
    <dbReference type="NCBI Taxonomy" id="407036"/>
    <lineage>
        <taxon>Bacteria</taxon>
        <taxon>Bacillati</taxon>
        <taxon>Bacillota</taxon>
        <taxon>Bacilli</taxon>
        <taxon>Bacillales</taxon>
        <taxon>Bacillaceae</taxon>
        <taxon>Sediminibacillus</taxon>
    </lineage>
</organism>
<evidence type="ECO:0000256" key="4">
    <source>
        <dbReference type="ARBA" id="ARBA00022598"/>
    </source>
</evidence>
<dbReference type="InterPro" id="IPR005761">
    <property type="entry name" value="UDP-N-AcMur-Glu-dNH2Pim_ligase"/>
</dbReference>
<evidence type="ECO:0000256" key="7">
    <source>
        <dbReference type="ARBA" id="ARBA00022840"/>
    </source>
</evidence>
<keyword evidence="4 16" id="KW-0436">Ligase</keyword>
<dbReference type="Proteomes" id="UP000198694">
    <property type="component" value="Unassembled WGS sequence"/>
</dbReference>
<dbReference type="InterPro" id="IPR036565">
    <property type="entry name" value="Mur-like_cat_sf"/>
</dbReference>
<evidence type="ECO:0000259" key="14">
    <source>
        <dbReference type="Pfam" id="PF02875"/>
    </source>
</evidence>
<comment type="subcellular location">
    <subcellularLocation>
        <location evidence="12">Cytoplasm</location>
    </subcellularLocation>
</comment>
<sequence length="509" mass="56326">MIINFKQDNRIGTEAVWGKSVNVVKSLHYDSRKVQQDAAFFCMKGENQDGHLFMEEAIHNGASVIVGTREAEMINMFKKYKDITYLLVEDSRSALSKFSVLYYQEVYKKLTTIGVTGTNGKTTVVAYIRSLLNNCGIPTGSVGTVGALSSSGQIDFQPSTPTTPEAPELHHIFHQFHQKNEKAAAMEVSSIAIEQKRVEGIYFDIGVHTNISTEHLEYHKTFANYKRAKLKLFQQVKKAVVNRDDKGMGKDILDSFQGPVITYSVNGNNQADVTASKIKVSNKGTAFELRVYKKSYLVHAPVFGAYNISNLLASICTALQLDVPIQEIVRSLSIIESPQGRFQLIETPAKTKIILDYAHTPTAIAHLLEEVKKLDYNKIILMITGVGIRDESKMPKMAEAADGHADEYIVSVDHPGFKQPEEIIKNVLNGFSDSEAKNITPALTRKDGVISALLKAEEDDLIVLTGGCINGCQLIKGESVPHSDESIIEEFYANIQTYKPLASPECEAN</sequence>
<keyword evidence="10 12" id="KW-0131">Cell cycle</keyword>
<dbReference type="InterPro" id="IPR013221">
    <property type="entry name" value="Mur_ligase_cen"/>
</dbReference>
<dbReference type="GO" id="GO:0071555">
    <property type="term" value="P:cell wall organization"/>
    <property type="evidence" value="ECO:0007669"/>
    <property type="project" value="UniProtKB-KW"/>
</dbReference>
<evidence type="ECO:0000259" key="13">
    <source>
        <dbReference type="Pfam" id="PF01225"/>
    </source>
</evidence>
<dbReference type="InterPro" id="IPR036615">
    <property type="entry name" value="Mur_ligase_C_dom_sf"/>
</dbReference>
<dbReference type="InterPro" id="IPR018109">
    <property type="entry name" value="Folylpolyglutamate_synth_CS"/>
</dbReference>
<keyword evidence="7" id="KW-0067">ATP-binding</keyword>
<keyword evidence="6" id="KW-0547">Nucleotide-binding</keyword>
<dbReference type="NCBIfam" id="TIGR01085">
    <property type="entry name" value="murE"/>
    <property type="match status" value="1"/>
</dbReference>
<dbReference type="AlphaFoldDB" id="A0A1G8VUM1"/>
<dbReference type="GO" id="GO:0005524">
    <property type="term" value="F:ATP binding"/>
    <property type="evidence" value="ECO:0007669"/>
    <property type="project" value="UniProtKB-KW"/>
</dbReference>
<dbReference type="Pfam" id="PF08245">
    <property type="entry name" value="Mur_ligase_M"/>
    <property type="match status" value="1"/>
</dbReference>
<evidence type="ECO:0000256" key="9">
    <source>
        <dbReference type="ARBA" id="ARBA00022984"/>
    </source>
</evidence>
<comment type="similarity">
    <text evidence="2">Belongs to the MurCDEF family. MurE subfamily.</text>
</comment>
<keyword evidence="17" id="KW-1185">Reference proteome</keyword>
<dbReference type="PANTHER" id="PTHR23135">
    <property type="entry name" value="MUR LIGASE FAMILY MEMBER"/>
    <property type="match status" value="1"/>
</dbReference>
<evidence type="ECO:0000256" key="6">
    <source>
        <dbReference type="ARBA" id="ARBA00022741"/>
    </source>
</evidence>
<proteinExistence type="inferred from homology"/>
<name>A0A1G8VUM1_9BACI</name>
<evidence type="ECO:0000256" key="10">
    <source>
        <dbReference type="ARBA" id="ARBA00023306"/>
    </source>
</evidence>
<dbReference type="OrthoDB" id="9800958at2"/>
<keyword evidence="3" id="KW-0963">Cytoplasm</keyword>
<evidence type="ECO:0000256" key="3">
    <source>
        <dbReference type="ARBA" id="ARBA00022490"/>
    </source>
</evidence>
<evidence type="ECO:0000256" key="1">
    <source>
        <dbReference type="ARBA" id="ARBA00004752"/>
    </source>
</evidence>
<dbReference type="Pfam" id="PF02875">
    <property type="entry name" value="Mur_ligase_C"/>
    <property type="match status" value="1"/>
</dbReference>
<protein>
    <submittedName>
        <fullName evidence="16">UDP-N-acetylmuramoyl-L-alanyl-D-glutamate--2,6-diaminopimelate ligase</fullName>
    </submittedName>
</protein>
<dbReference type="InterPro" id="IPR000713">
    <property type="entry name" value="Mur_ligase_N"/>
</dbReference>
<feature type="domain" description="Mur ligase central" evidence="15">
    <location>
        <begin position="115"/>
        <end position="318"/>
    </location>
</feature>
<dbReference type="PROSITE" id="PS01011">
    <property type="entry name" value="FOLYLPOLYGLU_SYNT_1"/>
    <property type="match status" value="1"/>
</dbReference>
<evidence type="ECO:0000313" key="17">
    <source>
        <dbReference type="Proteomes" id="UP000198694"/>
    </source>
</evidence>
<dbReference type="Gene3D" id="3.90.190.20">
    <property type="entry name" value="Mur ligase, C-terminal domain"/>
    <property type="match status" value="1"/>
</dbReference>
<dbReference type="SUPFAM" id="SSF53623">
    <property type="entry name" value="MurD-like peptide ligases, catalytic domain"/>
    <property type="match status" value="1"/>
</dbReference>